<protein>
    <recommendedName>
        <fullName evidence="6">FAD dependent oxidoreductase domain-containing protein</fullName>
    </recommendedName>
</protein>
<keyword evidence="5" id="KW-0560">Oxidoreductase</keyword>
<dbReference type="SUPFAM" id="SSF54373">
    <property type="entry name" value="FAD-linked reductases, C-terminal domain"/>
    <property type="match status" value="1"/>
</dbReference>
<dbReference type="AlphaFoldDB" id="A0A0D2BPV0"/>
<dbReference type="Proteomes" id="UP000054342">
    <property type="component" value="Unassembled WGS sequence"/>
</dbReference>
<evidence type="ECO:0000256" key="3">
    <source>
        <dbReference type="ARBA" id="ARBA00022630"/>
    </source>
</evidence>
<keyword evidence="4" id="KW-0274">FAD</keyword>
<dbReference type="HOGENOM" id="CLU_034311_3_0_1"/>
<dbReference type="EMBL" id="KN847320">
    <property type="protein sequence ID" value="KIW54561.1"/>
    <property type="molecule type" value="Genomic_DNA"/>
</dbReference>
<feature type="domain" description="FAD dependent oxidoreductase" evidence="6">
    <location>
        <begin position="4"/>
        <end position="313"/>
    </location>
</feature>
<dbReference type="Pfam" id="PF01266">
    <property type="entry name" value="DAO"/>
    <property type="match status" value="1"/>
</dbReference>
<dbReference type="Gene3D" id="3.30.9.10">
    <property type="entry name" value="D-Amino Acid Oxidase, subunit A, domain 2"/>
    <property type="match status" value="1"/>
</dbReference>
<dbReference type="InterPro" id="IPR001557">
    <property type="entry name" value="L-lactate/malate_DH"/>
</dbReference>
<comment type="similarity">
    <text evidence="2">Belongs to the DAMOX/DASOX family.</text>
</comment>
<organism evidence="7 8">
    <name type="scientific">Exophiala xenobiotica</name>
    <dbReference type="NCBI Taxonomy" id="348802"/>
    <lineage>
        <taxon>Eukaryota</taxon>
        <taxon>Fungi</taxon>
        <taxon>Dikarya</taxon>
        <taxon>Ascomycota</taxon>
        <taxon>Pezizomycotina</taxon>
        <taxon>Eurotiomycetes</taxon>
        <taxon>Chaetothyriomycetidae</taxon>
        <taxon>Chaetothyriales</taxon>
        <taxon>Herpotrichiellaceae</taxon>
        <taxon>Exophiala</taxon>
    </lineage>
</organism>
<dbReference type="GO" id="GO:0003884">
    <property type="term" value="F:D-amino-acid oxidase activity"/>
    <property type="evidence" value="ECO:0007669"/>
    <property type="project" value="InterPro"/>
</dbReference>
<dbReference type="GeneID" id="25328821"/>
<dbReference type="Gene3D" id="3.40.50.720">
    <property type="entry name" value="NAD(P)-binding Rossmann-like Domain"/>
    <property type="match status" value="1"/>
</dbReference>
<evidence type="ECO:0000259" key="6">
    <source>
        <dbReference type="Pfam" id="PF01266"/>
    </source>
</evidence>
<dbReference type="InterPro" id="IPR006076">
    <property type="entry name" value="FAD-dep_OxRdtase"/>
</dbReference>
<dbReference type="PANTHER" id="PTHR11530">
    <property type="entry name" value="D-AMINO ACID OXIDASE"/>
    <property type="match status" value="1"/>
</dbReference>
<dbReference type="OrthoDB" id="2015447at2759"/>
<evidence type="ECO:0000256" key="4">
    <source>
        <dbReference type="ARBA" id="ARBA00022827"/>
    </source>
</evidence>
<dbReference type="InterPro" id="IPR023209">
    <property type="entry name" value="DAO"/>
</dbReference>
<accession>A0A0D2BPV0</accession>
<dbReference type="PANTHER" id="PTHR11530:SF11">
    <property type="entry name" value="D-ASPARTATE OXIDASE"/>
    <property type="match status" value="1"/>
</dbReference>
<dbReference type="STRING" id="348802.A0A0D2BPV0"/>
<evidence type="ECO:0000256" key="2">
    <source>
        <dbReference type="ARBA" id="ARBA00006730"/>
    </source>
</evidence>
<dbReference type="PRINTS" id="PR00086">
    <property type="entry name" value="LLDHDRGNASE"/>
</dbReference>
<dbReference type="GO" id="GO:0071949">
    <property type="term" value="F:FAD binding"/>
    <property type="evidence" value="ECO:0007669"/>
    <property type="project" value="InterPro"/>
</dbReference>
<evidence type="ECO:0000313" key="7">
    <source>
        <dbReference type="EMBL" id="KIW54561.1"/>
    </source>
</evidence>
<keyword evidence="8" id="KW-1185">Reference proteome</keyword>
<evidence type="ECO:0000256" key="5">
    <source>
        <dbReference type="ARBA" id="ARBA00023002"/>
    </source>
</evidence>
<name>A0A0D2BPV0_9EURO</name>
<comment type="cofactor">
    <cofactor evidence="1">
        <name>FAD</name>
        <dbReference type="ChEBI" id="CHEBI:57692"/>
    </cofactor>
</comment>
<reference evidence="7 8" key="1">
    <citation type="submission" date="2015-01" db="EMBL/GenBank/DDBJ databases">
        <title>The Genome Sequence of Exophiala xenobiotica CBS118157.</title>
        <authorList>
            <consortium name="The Broad Institute Genomics Platform"/>
            <person name="Cuomo C."/>
            <person name="de Hoog S."/>
            <person name="Gorbushina A."/>
            <person name="Stielow B."/>
            <person name="Teixiera M."/>
            <person name="Abouelleil A."/>
            <person name="Chapman S.B."/>
            <person name="Priest M."/>
            <person name="Young S.K."/>
            <person name="Wortman J."/>
            <person name="Nusbaum C."/>
            <person name="Birren B."/>
        </authorList>
    </citation>
    <scope>NUCLEOTIDE SEQUENCE [LARGE SCALE GENOMIC DNA]</scope>
    <source>
        <strain evidence="7 8">CBS 118157</strain>
    </source>
</reference>
<evidence type="ECO:0000256" key="1">
    <source>
        <dbReference type="ARBA" id="ARBA00001974"/>
    </source>
</evidence>
<dbReference type="GO" id="GO:0016616">
    <property type="term" value="F:oxidoreductase activity, acting on the CH-OH group of donors, NAD or NADP as acceptor"/>
    <property type="evidence" value="ECO:0007669"/>
    <property type="project" value="InterPro"/>
</dbReference>
<gene>
    <name evidence="7" type="ORF">PV05_06913</name>
</gene>
<dbReference type="GO" id="GO:0019478">
    <property type="term" value="P:D-amino acid catabolic process"/>
    <property type="evidence" value="ECO:0007669"/>
    <property type="project" value="TreeGrafter"/>
</dbReference>
<dbReference type="PIRSF" id="PIRSF000189">
    <property type="entry name" value="D-aa_oxidase"/>
    <property type="match status" value="1"/>
</dbReference>
<evidence type="ECO:0000313" key="8">
    <source>
        <dbReference type="Proteomes" id="UP000054342"/>
    </source>
</evidence>
<dbReference type="RefSeq" id="XP_013315145.1">
    <property type="nucleotide sequence ID" value="XM_013459691.1"/>
</dbReference>
<keyword evidence="3" id="KW-0285">Flavoprotein</keyword>
<proteinExistence type="inferred from homology"/>
<sequence length="333" mass="35833">MREKVAVVGAGIIGLASALLLAEEGLSVSLIAREFPGDGGIGWASPYAGATLIPPPEMGQKEMAKESIAWYQRLAKEDPSSGVRTVKATEYFTDRDNDDSIWYKDIMPDYKLLPQGVLPPGCKVGYSFQTCLANPEVFLPWLKTKLEGLGVKFIRTEIGSLIEAEELTGASIVVNASGLGAKSLANDAAVAGYRGQTMFVKSDYDEVRLINGAEYTYVIPRMFSGGVVLGGISQENNFDDTVDTSLRQDILQRVNRMTGNAFAHINLETDVVKDLVGVRPGRKGGIRVELDGSTVHAYGFKGAGYVYSFGAAAKVKRLVLATLQSPRTGLAKL</sequence>
<dbReference type="SUPFAM" id="SSF51971">
    <property type="entry name" value="Nucleotide-binding domain"/>
    <property type="match status" value="1"/>
</dbReference>
<dbReference type="GO" id="GO:0005737">
    <property type="term" value="C:cytoplasm"/>
    <property type="evidence" value="ECO:0007669"/>
    <property type="project" value="TreeGrafter"/>
</dbReference>